<accession>A0ABP1Q0T3</accession>
<name>A0ABP1Q0T3_9HEXA</name>
<evidence type="ECO:0000313" key="3">
    <source>
        <dbReference type="Proteomes" id="UP001642540"/>
    </source>
</evidence>
<sequence length="481" mass="54667">MSITRRRSTSSMLDRVNSPLRINVASQQVISCEHELDLNSNDFSDRHLRTDSIETASNTPLTTIFHEPSQPHNVLDDLENLEQLKSKHYLENYFKFLHFLGLASFREYLKKKLSAIYVIQKTLFWLVSGFAVLDAAKLIKLHTILLVTKGDLYRYVINCRYVLTFVQRTYFVANISTGSKLVLKTLNELAQFAASWNKSKSTRANIFTILFGLMTLLAAIIAETFGWVTVGLSWVWSASDCVLDHSFDMGLAIFVWTANSTKIDLQYSSYMESYGSSITPTTLTLGITSIWMGSIGSFMDYVISDVMFLSAITLSELTDELRLKMVNHDSTVDEILQLYKELQNLSNSIEDTYGGLFKIAHASNLFSCANILVILLVDTEYEIRVILLVLQILKVGTTYYLTINIAAVNKSLRRWVRNKIPFMNLEMKLNAYAVLDESMESPVGLGSDTFYIDEIFVLKFVTMVGTFSLFLTENKRKSVME</sequence>
<evidence type="ECO:0000313" key="2">
    <source>
        <dbReference type="EMBL" id="CAL8084940.1"/>
    </source>
</evidence>
<comment type="caution">
    <text evidence="2">The sequence shown here is derived from an EMBL/GenBank/DDBJ whole genome shotgun (WGS) entry which is preliminary data.</text>
</comment>
<keyword evidence="3" id="KW-1185">Reference proteome</keyword>
<feature type="transmembrane region" description="Helical" evidence="1">
    <location>
        <begin position="278"/>
        <end position="299"/>
    </location>
</feature>
<evidence type="ECO:0000256" key="1">
    <source>
        <dbReference type="SAM" id="Phobius"/>
    </source>
</evidence>
<feature type="transmembrane region" description="Helical" evidence="1">
    <location>
        <begin position="385"/>
        <end position="407"/>
    </location>
</feature>
<keyword evidence="1" id="KW-1133">Transmembrane helix</keyword>
<reference evidence="2 3" key="1">
    <citation type="submission" date="2024-08" db="EMBL/GenBank/DDBJ databases">
        <authorList>
            <person name="Cucini C."/>
            <person name="Frati F."/>
        </authorList>
    </citation>
    <scope>NUCLEOTIDE SEQUENCE [LARGE SCALE GENOMIC DNA]</scope>
</reference>
<gene>
    <name evidence="2" type="ORF">ODALV1_LOCUS5954</name>
</gene>
<feature type="transmembrane region" description="Helical" evidence="1">
    <location>
        <begin position="450"/>
        <end position="471"/>
    </location>
</feature>
<keyword evidence="1" id="KW-0812">Transmembrane</keyword>
<dbReference type="Proteomes" id="UP001642540">
    <property type="component" value="Unassembled WGS sequence"/>
</dbReference>
<proteinExistence type="predicted"/>
<protein>
    <recommendedName>
        <fullName evidence="4">Odorant receptor</fullName>
    </recommendedName>
</protein>
<keyword evidence="1" id="KW-0472">Membrane</keyword>
<feature type="transmembrane region" description="Helical" evidence="1">
    <location>
        <begin position="206"/>
        <end position="228"/>
    </location>
</feature>
<dbReference type="EMBL" id="CAXLJM020000019">
    <property type="protein sequence ID" value="CAL8084940.1"/>
    <property type="molecule type" value="Genomic_DNA"/>
</dbReference>
<organism evidence="2 3">
    <name type="scientific">Orchesella dallaii</name>
    <dbReference type="NCBI Taxonomy" id="48710"/>
    <lineage>
        <taxon>Eukaryota</taxon>
        <taxon>Metazoa</taxon>
        <taxon>Ecdysozoa</taxon>
        <taxon>Arthropoda</taxon>
        <taxon>Hexapoda</taxon>
        <taxon>Collembola</taxon>
        <taxon>Entomobryomorpha</taxon>
        <taxon>Entomobryoidea</taxon>
        <taxon>Orchesellidae</taxon>
        <taxon>Orchesellinae</taxon>
        <taxon>Orchesella</taxon>
    </lineage>
</organism>
<evidence type="ECO:0008006" key="4">
    <source>
        <dbReference type="Google" id="ProtNLM"/>
    </source>
</evidence>